<dbReference type="InterPro" id="IPR003682">
    <property type="entry name" value="rRNA_ssu_MeTfrase_G"/>
</dbReference>
<organism evidence="7 8">
    <name type="scientific">Thalassolituus pacificus</name>
    <dbReference type="NCBI Taxonomy" id="2975440"/>
    <lineage>
        <taxon>Bacteria</taxon>
        <taxon>Pseudomonadati</taxon>
        <taxon>Pseudomonadota</taxon>
        <taxon>Gammaproteobacteria</taxon>
        <taxon>Oceanospirillales</taxon>
        <taxon>Oceanospirillaceae</taxon>
        <taxon>Thalassolituus</taxon>
    </lineage>
</organism>
<dbReference type="PIRSF" id="PIRSF003078">
    <property type="entry name" value="GidB"/>
    <property type="match status" value="1"/>
</dbReference>
<accession>A0A9X2WEX7</accession>
<proteinExistence type="inferred from homology"/>
<dbReference type="EMBL" id="JAOANI010000015">
    <property type="protein sequence ID" value="MCT7359167.1"/>
    <property type="molecule type" value="Genomic_DNA"/>
</dbReference>
<comment type="similarity">
    <text evidence="6">Belongs to the methyltransferase superfamily. RNA methyltransferase RsmG family.</text>
</comment>
<dbReference type="InterPro" id="IPR029063">
    <property type="entry name" value="SAM-dependent_MTases_sf"/>
</dbReference>
<dbReference type="Proteomes" id="UP001147830">
    <property type="component" value="Unassembled WGS sequence"/>
</dbReference>
<feature type="binding site" evidence="6">
    <location>
        <position position="81"/>
    </location>
    <ligand>
        <name>S-adenosyl-L-methionine</name>
        <dbReference type="ChEBI" id="CHEBI:59789"/>
    </ligand>
</feature>
<keyword evidence="2 6" id="KW-0698">rRNA processing</keyword>
<comment type="catalytic activity">
    <reaction evidence="6">
        <text>guanosine(527) in 16S rRNA + S-adenosyl-L-methionine = N(7)-methylguanosine(527) in 16S rRNA + S-adenosyl-L-homocysteine</text>
        <dbReference type="Rhea" id="RHEA:42732"/>
        <dbReference type="Rhea" id="RHEA-COMP:10209"/>
        <dbReference type="Rhea" id="RHEA-COMP:10210"/>
        <dbReference type="ChEBI" id="CHEBI:57856"/>
        <dbReference type="ChEBI" id="CHEBI:59789"/>
        <dbReference type="ChEBI" id="CHEBI:74269"/>
        <dbReference type="ChEBI" id="CHEBI:74480"/>
        <dbReference type="EC" id="2.1.1.170"/>
    </reaction>
</comment>
<dbReference type="GO" id="GO:0070043">
    <property type="term" value="F:rRNA (guanine-N7-)-methyltransferase activity"/>
    <property type="evidence" value="ECO:0007669"/>
    <property type="project" value="UniProtKB-UniRule"/>
</dbReference>
<dbReference type="Pfam" id="PF02527">
    <property type="entry name" value="GidB"/>
    <property type="match status" value="1"/>
</dbReference>
<dbReference type="NCBIfam" id="TIGR00138">
    <property type="entry name" value="rsmG_gidB"/>
    <property type="match status" value="1"/>
</dbReference>
<dbReference type="RefSeq" id="WP_260976040.1">
    <property type="nucleotide sequence ID" value="NZ_JAOANI010000015.1"/>
</dbReference>
<evidence type="ECO:0000256" key="3">
    <source>
        <dbReference type="ARBA" id="ARBA00022603"/>
    </source>
</evidence>
<evidence type="ECO:0000313" key="8">
    <source>
        <dbReference type="Proteomes" id="UP001147830"/>
    </source>
</evidence>
<evidence type="ECO:0000313" key="7">
    <source>
        <dbReference type="EMBL" id="MCT7359167.1"/>
    </source>
</evidence>
<keyword evidence="1 6" id="KW-0963">Cytoplasm</keyword>
<keyword evidence="5 6" id="KW-0949">S-adenosyl-L-methionine</keyword>
<keyword evidence="3 6" id="KW-0489">Methyltransferase</keyword>
<comment type="subcellular location">
    <subcellularLocation>
        <location evidence="6">Cytoplasm</location>
    </subcellularLocation>
</comment>
<name>A0A9X2WEX7_9GAMM</name>
<comment type="caution">
    <text evidence="7">The sequence shown here is derived from an EMBL/GenBank/DDBJ whole genome shotgun (WGS) entry which is preliminary data.</text>
</comment>
<dbReference type="SUPFAM" id="SSF53335">
    <property type="entry name" value="S-adenosyl-L-methionine-dependent methyltransferases"/>
    <property type="match status" value="1"/>
</dbReference>
<evidence type="ECO:0000256" key="5">
    <source>
        <dbReference type="ARBA" id="ARBA00022691"/>
    </source>
</evidence>
<dbReference type="Gene3D" id="3.40.50.150">
    <property type="entry name" value="Vaccinia Virus protein VP39"/>
    <property type="match status" value="1"/>
</dbReference>
<feature type="binding site" evidence="6">
    <location>
        <position position="147"/>
    </location>
    <ligand>
        <name>S-adenosyl-L-methionine</name>
        <dbReference type="ChEBI" id="CHEBI:59789"/>
    </ligand>
</feature>
<evidence type="ECO:0000256" key="4">
    <source>
        <dbReference type="ARBA" id="ARBA00022679"/>
    </source>
</evidence>
<dbReference type="PANTHER" id="PTHR31760:SF0">
    <property type="entry name" value="S-ADENOSYL-L-METHIONINE-DEPENDENT METHYLTRANSFERASES SUPERFAMILY PROTEIN"/>
    <property type="match status" value="1"/>
</dbReference>
<dbReference type="GO" id="GO:0005829">
    <property type="term" value="C:cytosol"/>
    <property type="evidence" value="ECO:0007669"/>
    <property type="project" value="TreeGrafter"/>
</dbReference>
<evidence type="ECO:0000256" key="6">
    <source>
        <dbReference type="HAMAP-Rule" id="MF_00074"/>
    </source>
</evidence>
<dbReference type="EC" id="2.1.1.170" evidence="6"/>
<dbReference type="AlphaFoldDB" id="A0A9X2WEX7"/>
<evidence type="ECO:0000256" key="2">
    <source>
        <dbReference type="ARBA" id="ARBA00022552"/>
    </source>
</evidence>
<keyword evidence="4 6" id="KW-0808">Transferase</keyword>
<dbReference type="PANTHER" id="PTHR31760">
    <property type="entry name" value="S-ADENOSYL-L-METHIONINE-DEPENDENT METHYLTRANSFERASES SUPERFAMILY PROTEIN"/>
    <property type="match status" value="1"/>
</dbReference>
<evidence type="ECO:0000256" key="1">
    <source>
        <dbReference type="ARBA" id="ARBA00022490"/>
    </source>
</evidence>
<reference evidence="7" key="1">
    <citation type="journal article" date="2022" name="Front. Microbiol.">
        <title>Genome-based taxonomic rearrangement of Oceanobacter-related bacteria including the description of Thalassolituus hydrocarbonoclasticus sp. nov. and Thalassolituus pacificus sp. nov. and emended description of the genus Thalassolituus.</title>
        <authorList>
            <person name="Dong C."/>
            <person name="Wei L."/>
            <person name="Wang J."/>
            <person name="Lai Q."/>
            <person name="Huang Z."/>
            <person name="Shao Z."/>
        </authorList>
    </citation>
    <scope>NUCLEOTIDE SEQUENCE</scope>
    <source>
        <strain evidence="7">59MF3M-4</strain>
    </source>
</reference>
<protein>
    <recommendedName>
        <fullName evidence="6">Ribosomal RNA small subunit methyltransferase G</fullName>
        <ecNumber evidence="6">2.1.1.170</ecNumber>
    </recommendedName>
    <alternativeName>
        <fullName evidence="6">16S rRNA 7-methylguanosine methyltransferase</fullName>
        <shortName evidence="6">16S rRNA m7G methyltransferase</shortName>
    </alternativeName>
</protein>
<reference evidence="7" key="2">
    <citation type="submission" date="2022-08" db="EMBL/GenBank/DDBJ databases">
        <authorList>
            <person name="Dong C."/>
        </authorList>
    </citation>
    <scope>NUCLEOTIDE SEQUENCE</scope>
    <source>
        <strain evidence="7">59MF3M-4</strain>
    </source>
</reference>
<dbReference type="CDD" id="cd02440">
    <property type="entry name" value="AdoMet_MTases"/>
    <property type="match status" value="1"/>
</dbReference>
<dbReference type="HAMAP" id="MF_00074">
    <property type="entry name" value="16SrRNA_methyltr_G"/>
    <property type="match status" value="1"/>
</dbReference>
<sequence>MNAETDSLTRQLARGAEQMQIALTAEQLSALRAYLDLLQKWNKAYNLTAIREPERMVDLHLLDSLAVHPFVQEADNIADVGTGPGLPGIVLAIMNPHKTFTLLDSNGKKTRFLFQARTALGLDNVTIVNDRVEAYHPPRPFDMIVSRAFASLADMTHWCQHLRAEQGCFLAMKGQYPQDEIAAIADKFRVVASDAISVPGVEGERHLLRLLPVNTND</sequence>
<feature type="binding site" evidence="6">
    <location>
        <position position="86"/>
    </location>
    <ligand>
        <name>S-adenosyl-L-methionine</name>
        <dbReference type="ChEBI" id="CHEBI:59789"/>
    </ligand>
</feature>
<comment type="caution">
    <text evidence="6">Lacks conserved residue(s) required for the propagation of feature annotation.</text>
</comment>
<comment type="function">
    <text evidence="6">Specifically methylates the N7 position of guanine in position 527 of 16S rRNA.</text>
</comment>
<keyword evidence="8" id="KW-1185">Reference proteome</keyword>
<gene>
    <name evidence="6 7" type="primary">rsmG</name>
    <name evidence="7" type="ORF">NYR02_09055</name>
</gene>
<feature type="binding site" evidence="6">
    <location>
        <begin position="132"/>
        <end position="133"/>
    </location>
    <ligand>
        <name>S-adenosyl-L-methionine</name>
        <dbReference type="ChEBI" id="CHEBI:59789"/>
    </ligand>
</feature>